<dbReference type="PANTHER" id="PTHR43591">
    <property type="entry name" value="METHYLTRANSFERASE"/>
    <property type="match status" value="1"/>
</dbReference>
<dbReference type="GO" id="GO:0008757">
    <property type="term" value="F:S-adenosylmethionine-dependent methyltransferase activity"/>
    <property type="evidence" value="ECO:0007669"/>
    <property type="project" value="InterPro"/>
</dbReference>
<dbReference type="InterPro" id="IPR029063">
    <property type="entry name" value="SAM-dependent_MTases_sf"/>
</dbReference>
<keyword evidence="3" id="KW-1185">Reference proteome</keyword>
<dbReference type="Proteomes" id="UP000285278">
    <property type="component" value="Unassembled WGS sequence"/>
</dbReference>
<dbReference type="EMBL" id="QXJK01000010">
    <property type="protein sequence ID" value="RIX33991.1"/>
    <property type="molecule type" value="Genomic_DNA"/>
</dbReference>
<organism evidence="2 3">
    <name type="scientific">Corynebacterium falsenii</name>
    <dbReference type="NCBI Taxonomy" id="108486"/>
    <lineage>
        <taxon>Bacteria</taxon>
        <taxon>Bacillati</taxon>
        <taxon>Actinomycetota</taxon>
        <taxon>Actinomycetes</taxon>
        <taxon>Mycobacteriales</taxon>
        <taxon>Corynebacteriaceae</taxon>
        <taxon>Corynebacterium</taxon>
    </lineage>
</organism>
<comment type="caution">
    <text evidence="2">The sequence shown here is derived from an EMBL/GenBank/DDBJ whole genome shotgun (WGS) entry which is preliminary data.</text>
</comment>
<proteinExistence type="predicted"/>
<dbReference type="Gene3D" id="3.40.50.150">
    <property type="entry name" value="Vaccinia Virus protein VP39"/>
    <property type="match status" value="1"/>
</dbReference>
<evidence type="ECO:0000259" key="1">
    <source>
        <dbReference type="Pfam" id="PF08241"/>
    </source>
</evidence>
<evidence type="ECO:0000313" key="2">
    <source>
        <dbReference type="EMBL" id="RIX33991.1"/>
    </source>
</evidence>
<dbReference type="SUPFAM" id="SSF53335">
    <property type="entry name" value="S-adenosyl-L-methionine-dependent methyltransferases"/>
    <property type="match status" value="1"/>
</dbReference>
<sequence length="275" mass="30406">MTYIHGHGHARANHATRTAADSAAFLLPHLTKDTRLLDVGCGPGTITRGLADRIVELGGSPGQVAGVDRTIDAPSSPSDPRFLRGDIYALPVPDDTMDVVFVSQTLHHLPDPVAAIRECARVLRPGGLFAIREVDYGAMTWFPPNPGITRWRALFTVVADLQGMQPNAGRHLPTWMERAEWSDYDVSASMWSYGTPSERQRFADSWIARTQEDHYRRHAARTLGDQPDGAAVREAIDQITTGWTQWRDTPGALFLMPHVEILARKAQKAQKAQKA</sequence>
<dbReference type="InterPro" id="IPR013216">
    <property type="entry name" value="Methyltransf_11"/>
</dbReference>
<dbReference type="CDD" id="cd02440">
    <property type="entry name" value="AdoMet_MTases"/>
    <property type="match status" value="1"/>
</dbReference>
<accession>A0A418Q5L6</accession>
<reference evidence="2 3" key="1">
    <citation type="submission" date="2018-09" db="EMBL/GenBank/DDBJ databases">
        <title>Optimization and identification of Corynebacterium falsenii FN1-14 from fish paste.</title>
        <authorList>
            <person name="Daroonpunt R."/>
            <person name="Tanasupawat S."/>
        </authorList>
    </citation>
    <scope>NUCLEOTIDE SEQUENCE [LARGE SCALE GENOMIC DNA]</scope>
    <source>
        <strain evidence="2 3">FN1-14</strain>
    </source>
</reference>
<dbReference type="AlphaFoldDB" id="A0A418Q5L6"/>
<feature type="domain" description="Methyltransferase type 11" evidence="1">
    <location>
        <begin position="37"/>
        <end position="131"/>
    </location>
</feature>
<name>A0A418Q5L6_9CORY</name>
<keyword evidence="2" id="KW-0808">Transferase</keyword>
<gene>
    <name evidence="2" type="ORF">D3M95_08835</name>
</gene>
<dbReference type="PANTHER" id="PTHR43591:SF24">
    <property type="entry name" value="2-METHOXY-6-POLYPRENYL-1,4-BENZOQUINOL METHYLASE, MITOCHONDRIAL"/>
    <property type="match status" value="1"/>
</dbReference>
<dbReference type="GO" id="GO:0032259">
    <property type="term" value="P:methylation"/>
    <property type="evidence" value="ECO:0007669"/>
    <property type="project" value="UniProtKB-KW"/>
</dbReference>
<dbReference type="Pfam" id="PF08241">
    <property type="entry name" value="Methyltransf_11"/>
    <property type="match status" value="1"/>
</dbReference>
<evidence type="ECO:0000313" key="3">
    <source>
        <dbReference type="Proteomes" id="UP000285278"/>
    </source>
</evidence>
<dbReference type="STRING" id="1451189.CFAL_02650"/>
<protein>
    <submittedName>
        <fullName evidence="2">Class I SAM-dependent methyltransferase</fullName>
    </submittedName>
</protein>
<dbReference type="RefSeq" id="WP_119665072.1">
    <property type="nucleotide sequence ID" value="NZ_QXJK01000010.1"/>
</dbReference>
<keyword evidence="2" id="KW-0489">Methyltransferase</keyword>
<dbReference type="OrthoDB" id="9795634at2"/>